<proteinExistence type="predicted"/>
<dbReference type="Proteomes" id="UP000317484">
    <property type="component" value="Unassembled WGS sequence"/>
</dbReference>
<organism evidence="2 3">
    <name type="scientific">Geodermatophilus aquaeductus</name>
    <dbReference type="NCBI Taxonomy" id="1564161"/>
    <lineage>
        <taxon>Bacteria</taxon>
        <taxon>Bacillati</taxon>
        <taxon>Actinomycetota</taxon>
        <taxon>Actinomycetes</taxon>
        <taxon>Geodermatophilales</taxon>
        <taxon>Geodermatophilaceae</taxon>
        <taxon>Geodermatophilus</taxon>
    </lineage>
</organism>
<accession>A0A521FUU9</accession>
<sequence length="132" mass="14120">MGWAVVSVVGFVLVTALVTAMARSNTARWERDHRAAQAAAREQAATARSGWVAALGHHADGDGDGAGGHRPHLHLPHVHLPAGLVARLPHPHVHLPHLHLPPLHLPQVHLPWRSRTPEQLDEPPRAGADAGS</sequence>
<feature type="region of interest" description="Disordered" evidence="1">
    <location>
        <begin position="52"/>
        <end position="74"/>
    </location>
</feature>
<dbReference type="AlphaFoldDB" id="A0A521FUU9"/>
<evidence type="ECO:0000313" key="3">
    <source>
        <dbReference type="Proteomes" id="UP000317484"/>
    </source>
</evidence>
<evidence type="ECO:0000313" key="2">
    <source>
        <dbReference type="EMBL" id="SMO99969.1"/>
    </source>
</evidence>
<gene>
    <name evidence="2" type="ORF">SAMN06273567_12119</name>
</gene>
<name>A0A521FUU9_9ACTN</name>
<protein>
    <submittedName>
        <fullName evidence="2">Uncharacterized protein</fullName>
    </submittedName>
</protein>
<keyword evidence="3" id="KW-1185">Reference proteome</keyword>
<reference evidence="2 3" key="1">
    <citation type="submission" date="2017-05" db="EMBL/GenBank/DDBJ databases">
        <authorList>
            <person name="Varghese N."/>
            <person name="Submissions S."/>
        </authorList>
    </citation>
    <scope>NUCLEOTIDE SEQUENCE [LARGE SCALE GENOMIC DNA]</scope>
    <source>
        <strain evidence="2 3">DSM 46834</strain>
    </source>
</reference>
<evidence type="ECO:0000256" key="1">
    <source>
        <dbReference type="SAM" id="MobiDB-lite"/>
    </source>
</evidence>
<dbReference type="RefSeq" id="WP_142461281.1">
    <property type="nucleotide sequence ID" value="NZ_FXTJ01000021.1"/>
</dbReference>
<dbReference type="EMBL" id="FXTJ01000021">
    <property type="protein sequence ID" value="SMO99969.1"/>
    <property type="molecule type" value="Genomic_DNA"/>
</dbReference>